<keyword evidence="9 13" id="KW-0274">FAD</keyword>
<keyword evidence="4" id="KW-0698">rRNA processing</keyword>
<dbReference type="GeneID" id="19014784"/>
<dbReference type="AlphaFoldDB" id="K8FHS0"/>
<keyword evidence="5" id="KW-0489">Methyltransferase</keyword>
<evidence type="ECO:0000313" key="16">
    <source>
        <dbReference type="Proteomes" id="UP000198341"/>
    </source>
</evidence>
<dbReference type="InterPro" id="IPR050346">
    <property type="entry name" value="FMO-like"/>
</dbReference>
<evidence type="ECO:0000256" key="5">
    <source>
        <dbReference type="ARBA" id="ARBA00022603"/>
    </source>
</evidence>
<dbReference type="Gene3D" id="3.50.50.60">
    <property type="entry name" value="FAD/NAD(P)-binding domain"/>
    <property type="match status" value="2"/>
</dbReference>
<dbReference type="FunFam" id="3.50.50.60:FF:000138">
    <property type="entry name" value="Flavin-containing monooxygenase"/>
    <property type="match status" value="1"/>
</dbReference>
<evidence type="ECO:0000256" key="13">
    <source>
        <dbReference type="RuleBase" id="RU361177"/>
    </source>
</evidence>
<evidence type="ECO:0000256" key="4">
    <source>
        <dbReference type="ARBA" id="ARBA00022552"/>
    </source>
</evidence>
<evidence type="ECO:0000256" key="8">
    <source>
        <dbReference type="ARBA" id="ARBA00022691"/>
    </source>
</evidence>
<dbReference type="InterPro" id="IPR000960">
    <property type="entry name" value="Flavin_mOase"/>
</dbReference>
<dbReference type="EMBL" id="FO082272">
    <property type="protein sequence ID" value="CCO66109.1"/>
    <property type="molecule type" value="Genomic_DNA"/>
</dbReference>
<dbReference type="SUPFAM" id="SSF51905">
    <property type="entry name" value="FAD/NAD(P)-binding domain"/>
    <property type="match status" value="2"/>
</dbReference>
<keyword evidence="7" id="KW-0808">Transferase</keyword>
<dbReference type="InterPro" id="IPR003682">
    <property type="entry name" value="rRNA_ssu_MeTfrase_G"/>
</dbReference>
<dbReference type="Pfam" id="PF00743">
    <property type="entry name" value="FMO-like"/>
    <property type="match status" value="2"/>
</dbReference>
<dbReference type="GO" id="GO:0004499">
    <property type="term" value="F:N,N-dimethylaniline monooxygenase activity"/>
    <property type="evidence" value="ECO:0007669"/>
    <property type="project" value="InterPro"/>
</dbReference>
<dbReference type="Pfam" id="PF02527">
    <property type="entry name" value="GidB"/>
    <property type="match status" value="1"/>
</dbReference>
<dbReference type="InterPro" id="IPR020946">
    <property type="entry name" value="Flavin_mOase-like"/>
</dbReference>
<name>K8FHS0_9CHLO</name>
<dbReference type="GO" id="GO:0050661">
    <property type="term" value="F:NADP binding"/>
    <property type="evidence" value="ECO:0007669"/>
    <property type="project" value="InterPro"/>
</dbReference>
<dbReference type="HAMAP" id="MF_00074">
    <property type="entry name" value="16SrRNA_methyltr_G"/>
    <property type="match status" value="1"/>
</dbReference>
<dbReference type="InterPro" id="IPR029063">
    <property type="entry name" value="SAM-dependent_MTases_sf"/>
</dbReference>
<comment type="similarity">
    <text evidence="2 13">Belongs to the FMO family.</text>
</comment>
<keyword evidence="11 13" id="KW-0560">Oxidoreductase</keyword>
<evidence type="ECO:0000256" key="14">
    <source>
        <dbReference type="SAM" id="MobiDB-lite"/>
    </source>
</evidence>
<dbReference type="Proteomes" id="UP000198341">
    <property type="component" value="Chromosome 7"/>
</dbReference>
<dbReference type="STRING" id="41875.K8FHS0"/>
<evidence type="ECO:0000256" key="2">
    <source>
        <dbReference type="ARBA" id="ARBA00009183"/>
    </source>
</evidence>
<dbReference type="FunFam" id="3.40.50.150:FF:000041">
    <property type="entry name" value="Ribosomal RNA small subunit methyltransferase G"/>
    <property type="match status" value="1"/>
</dbReference>
<evidence type="ECO:0000256" key="6">
    <source>
        <dbReference type="ARBA" id="ARBA00022630"/>
    </source>
</evidence>
<proteinExistence type="inferred from homology"/>
<dbReference type="PRINTS" id="PR00370">
    <property type="entry name" value="FMOXYGENASE"/>
</dbReference>
<sequence>MRASATNETDLQSDDDDSAVINERRKAKVLVVGAGASGLVCAKELRQRGHEVRVFETKSNLGGVWLHATANNENKTTKTAMYDSLRTNLPREVMGYEAFPFIASSSSSSSVDARRFCSHKEVQGYLQEFAKNFRLFDVLEFNTTVKECRKKKDGEEKLAEREEEFGPKWTVKYEQGEKKELKRDTFDAIVVANGHYSKPRSARFLGADVFPGKQMHSSTYKEPSVFTNQNVVLIGAQASGEDISRDIATKAKSVYLSAKTWQNAEWGSNPNISENLFRKPNVKALLENGSVEFEDGSVVENVDAIVYCIGYEYDFPFLDPKDANFSVDDNYVNPLYEHLFVPENRSSLSFVGLCWKVVPFPQFELQAKWIAKLLSGELKLPPTKEMKIHVENFENDRKSQNIPKRHWHCLGAEQFAYNDRIAEYAKETKLKEWRWEMYEKTGINKRTNPEKYREEHNDGEVLEKAMNEELTMMMMSISSEGTRRGDSQVVNALAKENGKEKNEASSDPPLSASEREIVESQLNALSDSQMKQVKIYSSLLLEWNQKMNLTGAKTENDVLERHVADSLSIIEAIENTCPNSKDTSKPFKIIDVGTGAGFPGMVLAIARPHWEISLLDSLQKRTKFLDHVADSAGIKNVKTIWSRAEDAGKFESEHREQFDVATARAVADLRLLSELCIPFVKVGGAWIAMKNQSGLEEIESASKAVEILGGEAMSYQEVQSIGPDGNLRTVVTSYKLTETDKKYPRRAGTPQKKPL</sequence>
<dbReference type="Gene3D" id="3.40.50.150">
    <property type="entry name" value="Vaccinia Virus protein VP39"/>
    <property type="match status" value="1"/>
</dbReference>
<keyword evidence="16" id="KW-1185">Reference proteome</keyword>
<reference evidence="15 16" key="1">
    <citation type="submission" date="2011-10" db="EMBL/GenBank/DDBJ databases">
        <authorList>
            <person name="Genoscope - CEA"/>
        </authorList>
    </citation>
    <scope>NUCLEOTIDE SEQUENCE [LARGE SCALE GENOMIC DNA]</scope>
    <source>
        <strain evidence="15 16">RCC 1105</strain>
    </source>
</reference>
<dbReference type="EC" id="1.-.-.-" evidence="13"/>
<evidence type="ECO:0000256" key="3">
    <source>
        <dbReference type="ARBA" id="ARBA00022490"/>
    </source>
</evidence>
<dbReference type="NCBIfam" id="TIGR00138">
    <property type="entry name" value="rsmG_gidB"/>
    <property type="match status" value="1"/>
</dbReference>
<dbReference type="eggNOG" id="KOG1399">
    <property type="taxonomic scope" value="Eukaryota"/>
</dbReference>
<gene>
    <name evidence="15" type="ORF">Bathy07g02950</name>
</gene>
<keyword evidence="3" id="KW-0963">Cytoplasm</keyword>
<comment type="cofactor">
    <cofactor evidence="1 13">
        <name>FAD</name>
        <dbReference type="ChEBI" id="CHEBI:57692"/>
    </cofactor>
</comment>
<evidence type="ECO:0000256" key="12">
    <source>
        <dbReference type="ARBA" id="ARBA00023033"/>
    </source>
</evidence>
<dbReference type="GO" id="GO:0050660">
    <property type="term" value="F:flavin adenine dinucleotide binding"/>
    <property type="evidence" value="ECO:0007669"/>
    <property type="project" value="InterPro"/>
</dbReference>
<protein>
    <recommendedName>
        <fullName evidence="13">Flavin-containing monooxygenase</fullName>
        <ecNumber evidence="13">1.-.-.-</ecNumber>
    </recommendedName>
</protein>
<accession>K8FHS0</accession>
<dbReference type="InterPro" id="IPR036188">
    <property type="entry name" value="FAD/NAD-bd_sf"/>
</dbReference>
<evidence type="ECO:0000256" key="9">
    <source>
        <dbReference type="ARBA" id="ARBA00022827"/>
    </source>
</evidence>
<keyword evidence="12 13" id="KW-0503">Monooxygenase</keyword>
<dbReference type="SUPFAM" id="SSF53335">
    <property type="entry name" value="S-adenosyl-L-methionine-dependent methyltransferases"/>
    <property type="match status" value="1"/>
</dbReference>
<dbReference type="KEGG" id="bpg:Bathy07g02950"/>
<keyword evidence="6 13" id="KW-0285">Flavoprotein</keyword>
<dbReference type="OrthoDB" id="66881at2759"/>
<evidence type="ECO:0000256" key="11">
    <source>
        <dbReference type="ARBA" id="ARBA00023002"/>
    </source>
</evidence>
<evidence type="ECO:0000313" key="15">
    <source>
        <dbReference type="EMBL" id="CCO66109.1"/>
    </source>
</evidence>
<evidence type="ECO:0000256" key="10">
    <source>
        <dbReference type="ARBA" id="ARBA00022857"/>
    </source>
</evidence>
<dbReference type="RefSeq" id="XP_007512021.1">
    <property type="nucleotide sequence ID" value="XM_007511959.1"/>
</dbReference>
<keyword evidence="10" id="KW-0521">NADP</keyword>
<keyword evidence="8" id="KW-0949">S-adenosyl-L-methionine</keyword>
<evidence type="ECO:0000256" key="7">
    <source>
        <dbReference type="ARBA" id="ARBA00022679"/>
    </source>
</evidence>
<evidence type="ECO:0000256" key="1">
    <source>
        <dbReference type="ARBA" id="ARBA00001974"/>
    </source>
</evidence>
<organism evidence="15 16">
    <name type="scientific">Bathycoccus prasinos</name>
    <dbReference type="NCBI Taxonomy" id="41875"/>
    <lineage>
        <taxon>Eukaryota</taxon>
        <taxon>Viridiplantae</taxon>
        <taxon>Chlorophyta</taxon>
        <taxon>Mamiellophyceae</taxon>
        <taxon>Mamiellales</taxon>
        <taxon>Bathycoccaceae</taxon>
        <taxon>Bathycoccus</taxon>
    </lineage>
</organism>
<dbReference type="PANTHER" id="PTHR23023">
    <property type="entry name" value="DIMETHYLANILINE MONOOXYGENASE"/>
    <property type="match status" value="1"/>
</dbReference>
<dbReference type="GO" id="GO:0008649">
    <property type="term" value="F:rRNA methyltransferase activity"/>
    <property type="evidence" value="ECO:0007669"/>
    <property type="project" value="InterPro"/>
</dbReference>
<feature type="region of interest" description="Disordered" evidence="14">
    <location>
        <begin position="494"/>
        <end position="513"/>
    </location>
</feature>
<dbReference type="GO" id="GO:0005737">
    <property type="term" value="C:cytoplasm"/>
    <property type="evidence" value="ECO:0007669"/>
    <property type="project" value="InterPro"/>
</dbReference>
<dbReference type="CDD" id="cd02440">
    <property type="entry name" value="AdoMet_MTases"/>
    <property type="match status" value="1"/>
</dbReference>